<reference evidence="1" key="1">
    <citation type="submission" date="2018-01" db="EMBL/GenBank/DDBJ databases">
        <title>An insight into the sialome of Amazonian anophelines.</title>
        <authorList>
            <person name="Ribeiro J.M."/>
            <person name="Scarpassa V."/>
            <person name="Calvo E."/>
        </authorList>
    </citation>
    <scope>NUCLEOTIDE SEQUENCE</scope>
</reference>
<evidence type="ECO:0000313" key="1">
    <source>
        <dbReference type="EMBL" id="MBW76602.1"/>
    </source>
</evidence>
<sequence>MTWVYSWRKNVTFGQVWSVCWISIMAEAIRAPWRTKLTGSNLAIGSSKAIASREPVPAHAIPSAMAAP</sequence>
<proteinExistence type="predicted"/>
<protein>
    <submittedName>
        <fullName evidence="1">Putative secreted protein</fullName>
    </submittedName>
</protein>
<dbReference type="AlphaFoldDB" id="A0A2M4DG86"/>
<organism evidence="1">
    <name type="scientific">Anopheles darlingi</name>
    <name type="common">Mosquito</name>
    <dbReference type="NCBI Taxonomy" id="43151"/>
    <lineage>
        <taxon>Eukaryota</taxon>
        <taxon>Metazoa</taxon>
        <taxon>Ecdysozoa</taxon>
        <taxon>Arthropoda</taxon>
        <taxon>Hexapoda</taxon>
        <taxon>Insecta</taxon>
        <taxon>Pterygota</taxon>
        <taxon>Neoptera</taxon>
        <taxon>Endopterygota</taxon>
        <taxon>Diptera</taxon>
        <taxon>Nematocera</taxon>
        <taxon>Culicoidea</taxon>
        <taxon>Culicidae</taxon>
        <taxon>Anophelinae</taxon>
        <taxon>Anopheles</taxon>
    </lineage>
</organism>
<accession>A0A2M4DG86</accession>
<dbReference type="EMBL" id="GGFL01012424">
    <property type="protein sequence ID" value="MBW76602.1"/>
    <property type="molecule type" value="Transcribed_RNA"/>
</dbReference>
<name>A0A2M4DG86_ANODA</name>